<dbReference type="Gene3D" id="3.20.20.80">
    <property type="entry name" value="Glycosidases"/>
    <property type="match status" value="1"/>
</dbReference>
<dbReference type="Proteomes" id="UP000265926">
    <property type="component" value="Unassembled WGS sequence"/>
</dbReference>
<evidence type="ECO:0000256" key="1">
    <source>
        <dbReference type="ARBA" id="ARBA00007951"/>
    </source>
</evidence>
<dbReference type="InterPro" id="IPR057739">
    <property type="entry name" value="Glyco_hydro_29_N"/>
</dbReference>
<accession>A0A399SWJ0</accession>
<dbReference type="SMART" id="SM00812">
    <property type="entry name" value="Alpha_L_fucos"/>
    <property type="match status" value="1"/>
</dbReference>
<evidence type="ECO:0000313" key="8">
    <source>
        <dbReference type="EMBL" id="RIJ46367.1"/>
    </source>
</evidence>
<evidence type="ECO:0000256" key="6">
    <source>
        <dbReference type="SAM" id="SignalP"/>
    </source>
</evidence>
<dbReference type="PANTHER" id="PTHR10030">
    <property type="entry name" value="ALPHA-L-FUCOSIDASE"/>
    <property type="match status" value="1"/>
</dbReference>
<sequence>MKFKKSIIAVIAIISCLSTFAQITASDKKIVVPSARQVEWANQEIGVLIHFDMPVFKPEYEWRRDMGKHPDASVFNPSALDTDQWLKAAKSAGAKYAVLVAKHCSGFSLWPTKAHEYSVKNSPWKNGKGDLVADFIASCKKYGIKPGIYASTTANGYLRVDNPGKVLSGDPEDQKRYNKVVETQLTELWSQYGELFEIWFDGGVLPVEAGGADVMAMLKKYQPNAIAFQGPFNHPNNIRWVGNEEGVAPYPCWARTDAFTSASGVVEIKGLNGNPEGQYWCPGEADFPLRKNSSFQGGWFWKKGEDNQLFELDQLVKKYTQSVGRNSNMLLGIVIDDRGLVPDADVKRMKEFGEAISKHFGKALATVKRPIADDMNVFLLDLKQETPVSYVVFRENITTGEIIREYKLSGMTNGQWTKLAEGTCVGHKRIECVNGRYSQLKLEITKSAGPVNLLELSCF</sequence>
<comment type="caution">
    <text evidence="8">The sequence shown here is derived from an EMBL/GenBank/DDBJ whole genome shotgun (WGS) entry which is preliminary data.</text>
</comment>
<evidence type="ECO:0000313" key="9">
    <source>
        <dbReference type="Proteomes" id="UP000265926"/>
    </source>
</evidence>
<dbReference type="InterPro" id="IPR000933">
    <property type="entry name" value="Glyco_hydro_29"/>
</dbReference>
<dbReference type="PROSITE" id="PS51257">
    <property type="entry name" value="PROKAR_LIPOPROTEIN"/>
    <property type="match status" value="1"/>
</dbReference>
<dbReference type="OrthoDB" id="1389336at2"/>
<feature type="chain" id="PRO_5017380528" description="alpha-L-fucosidase" evidence="6">
    <location>
        <begin position="22"/>
        <end position="459"/>
    </location>
</feature>
<dbReference type="GO" id="GO:0016139">
    <property type="term" value="P:glycoside catabolic process"/>
    <property type="evidence" value="ECO:0007669"/>
    <property type="project" value="TreeGrafter"/>
</dbReference>
<dbReference type="AlphaFoldDB" id="A0A399SWJ0"/>
<evidence type="ECO:0000256" key="4">
    <source>
        <dbReference type="ARBA" id="ARBA00022801"/>
    </source>
</evidence>
<dbReference type="Gene3D" id="2.60.120.260">
    <property type="entry name" value="Galactose-binding domain-like"/>
    <property type="match status" value="1"/>
</dbReference>
<dbReference type="SUPFAM" id="SSF51445">
    <property type="entry name" value="(Trans)glycosidases"/>
    <property type="match status" value="1"/>
</dbReference>
<proteinExistence type="inferred from homology"/>
<keyword evidence="4" id="KW-0378">Hydrolase</keyword>
<dbReference type="RefSeq" id="WP_119439641.1">
    <property type="nucleotide sequence ID" value="NZ_QWGR01000015.1"/>
</dbReference>
<evidence type="ECO:0000256" key="3">
    <source>
        <dbReference type="ARBA" id="ARBA00022729"/>
    </source>
</evidence>
<evidence type="ECO:0000256" key="2">
    <source>
        <dbReference type="ARBA" id="ARBA00012662"/>
    </source>
</evidence>
<feature type="domain" description="Glycoside hydrolase family 29 N-terminal" evidence="7">
    <location>
        <begin position="39"/>
        <end position="354"/>
    </location>
</feature>
<keyword evidence="9" id="KW-1185">Reference proteome</keyword>
<dbReference type="GO" id="GO:0006004">
    <property type="term" value="P:fucose metabolic process"/>
    <property type="evidence" value="ECO:0007669"/>
    <property type="project" value="TreeGrafter"/>
</dbReference>
<feature type="signal peptide" evidence="6">
    <location>
        <begin position="1"/>
        <end position="21"/>
    </location>
</feature>
<protein>
    <recommendedName>
        <fullName evidence="2">alpha-L-fucosidase</fullName>
        <ecNumber evidence="2">3.2.1.51</ecNumber>
    </recommendedName>
</protein>
<dbReference type="PANTHER" id="PTHR10030:SF37">
    <property type="entry name" value="ALPHA-L-FUCOSIDASE-RELATED"/>
    <property type="match status" value="1"/>
</dbReference>
<dbReference type="Pfam" id="PF01120">
    <property type="entry name" value="Alpha_L_fucos"/>
    <property type="match status" value="1"/>
</dbReference>
<gene>
    <name evidence="8" type="ORF">D1614_19400</name>
</gene>
<evidence type="ECO:0000259" key="7">
    <source>
        <dbReference type="Pfam" id="PF01120"/>
    </source>
</evidence>
<dbReference type="InterPro" id="IPR017853">
    <property type="entry name" value="GH"/>
</dbReference>
<keyword evidence="3 6" id="KW-0732">Signal</keyword>
<reference evidence="8 9" key="1">
    <citation type="submission" date="2018-08" db="EMBL/GenBank/DDBJ databases">
        <title>Pallidiluteibacterium maritimus gen. nov., sp. nov., isolated from coastal sediment.</title>
        <authorList>
            <person name="Zhou L.Y."/>
        </authorList>
    </citation>
    <scope>NUCLEOTIDE SEQUENCE [LARGE SCALE GENOMIC DNA]</scope>
    <source>
        <strain evidence="8 9">XSD2</strain>
    </source>
</reference>
<name>A0A399SWJ0_9BACT</name>
<dbReference type="GO" id="GO:0004560">
    <property type="term" value="F:alpha-L-fucosidase activity"/>
    <property type="evidence" value="ECO:0007669"/>
    <property type="project" value="InterPro"/>
</dbReference>
<comment type="similarity">
    <text evidence="1">Belongs to the glycosyl hydrolase 29 family.</text>
</comment>
<organism evidence="8 9">
    <name type="scientific">Maribellus luteus</name>
    <dbReference type="NCBI Taxonomy" id="2305463"/>
    <lineage>
        <taxon>Bacteria</taxon>
        <taxon>Pseudomonadati</taxon>
        <taxon>Bacteroidota</taxon>
        <taxon>Bacteroidia</taxon>
        <taxon>Marinilabiliales</taxon>
        <taxon>Prolixibacteraceae</taxon>
        <taxon>Maribellus</taxon>
    </lineage>
</organism>
<keyword evidence="5" id="KW-0326">Glycosidase</keyword>
<dbReference type="EMBL" id="QWGR01000015">
    <property type="protein sequence ID" value="RIJ46367.1"/>
    <property type="molecule type" value="Genomic_DNA"/>
</dbReference>
<dbReference type="GO" id="GO:0005764">
    <property type="term" value="C:lysosome"/>
    <property type="evidence" value="ECO:0007669"/>
    <property type="project" value="TreeGrafter"/>
</dbReference>
<evidence type="ECO:0000256" key="5">
    <source>
        <dbReference type="ARBA" id="ARBA00023295"/>
    </source>
</evidence>
<dbReference type="EC" id="3.2.1.51" evidence="2"/>